<keyword evidence="3" id="KW-0813">Transport</keyword>
<keyword evidence="3" id="KW-0050">Antiport</keyword>
<evidence type="ECO:0000256" key="6">
    <source>
        <dbReference type="ARBA" id="ARBA00022989"/>
    </source>
</evidence>
<proteinExistence type="inferred from homology"/>
<evidence type="ECO:0000256" key="8">
    <source>
        <dbReference type="SAM" id="Phobius"/>
    </source>
</evidence>
<dbReference type="OrthoDB" id="9800498at2"/>
<comment type="subcellular location">
    <subcellularLocation>
        <location evidence="1">Cell membrane</location>
        <topology evidence="1">Multi-pass membrane protein</topology>
    </subcellularLocation>
</comment>
<comment type="caution">
    <text evidence="9">The sequence shown here is derived from an EMBL/GenBank/DDBJ whole genome shotgun (WGS) entry which is preliminary data.</text>
</comment>
<dbReference type="Proteomes" id="UP000027946">
    <property type="component" value="Unassembled WGS sequence"/>
</dbReference>
<keyword evidence="6 8" id="KW-1133">Transmembrane helix</keyword>
<dbReference type="RefSeq" id="WP_038261810.1">
    <property type="nucleotide sequence ID" value="NZ_FSRH01000009.1"/>
</dbReference>
<evidence type="ECO:0000256" key="3">
    <source>
        <dbReference type="ARBA" id="ARBA00022449"/>
    </source>
</evidence>
<dbReference type="EMBL" id="JJMM01000004">
    <property type="protein sequence ID" value="KDR96178.1"/>
    <property type="molecule type" value="Genomic_DNA"/>
</dbReference>
<keyword evidence="10" id="KW-1185">Reference proteome</keyword>
<reference evidence="9 10" key="1">
    <citation type="submission" date="2014-03" db="EMBL/GenBank/DDBJ databases">
        <title>Genome sequence of Clostridium litorale W6, DSM 5388.</title>
        <authorList>
            <person name="Poehlein A."/>
            <person name="Jagirdar A."/>
            <person name="Khonsari B."/>
            <person name="Chibani C.M."/>
            <person name="Gutierrez Gutierrez D.A."/>
            <person name="Davydova E."/>
            <person name="Alghaithi H.S."/>
            <person name="Nair K.P."/>
            <person name="Dhamotharan K."/>
            <person name="Chandran L."/>
            <person name="G W."/>
            <person name="Daniel R."/>
        </authorList>
    </citation>
    <scope>NUCLEOTIDE SEQUENCE [LARGE SCALE GENOMIC DNA]</scope>
    <source>
        <strain evidence="9 10">W6</strain>
    </source>
</reference>
<protein>
    <submittedName>
        <fullName evidence="9">Uncharacterized protein</fullName>
    </submittedName>
</protein>
<dbReference type="InterPro" id="IPR002758">
    <property type="entry name" value="Cation_antiport_E"/>
</dbReference>
<evidence type="ECO:0000256" key="1">
    <source>
        <dbReference type="ARBA" id="ARBA00004651"/>
    </source>
</evidence>
<dbReference type="Pfam" id="PF01899">
    <property type="entry name" value="MNHE"/>
    <property type="match status" value="1"/>
</dbReference>
<organism evidence="9 10">
    <name type="scientific">Peptoclostridium litorale DSM 5388</name>
    <dbReference type="NCBI Taxonomy" id="1121324"/>
    <lineage>
        <taxon>Bacteria</taxon>
        <taxon>Bacillati</taxon>
        <taxon>Bacillota</taxon>
        <taxon>Clostridia</taxon>
        <taxon>Peptostreptococcales</taxon>
        <taxon>Peptoclostridiaceae</taxon>
        <taxon>Peptoclostridium</taxon>
    </lineage>
</organism>
<dbReference type="STRING" id="1121324.CLIT_4c00150"/>
<dbReference type="AlphaFoldDB" id="A0A069RHC8"/>
<evidence type="ECO:0000256" key="7">
    <source>
        <dbReference type="ARBA" id="ARBA00023136"/>
    </source>
</evidence>
<dbReference type="eggNOG" id="COG1863">
    <property type="taxonomic scope" value="Bacteria"/>
</dbReference>
<dbReference type="GO" id="GO:0015297">
    <property type="term" value="F:antiporter activity"/>
    <property type="evidence" value="ECO:0007669"/>
    <property type="project" value="UniProtKB-KW"/>
</dbReference>
<evidence type="ECO:0000256" key="2">
    <source>
        <dbReference type="ARBA" id="ARBA00006228"/>
    </source>
</evidence>
<accession>A0A069RHC8</accession>
<evidence type="ECO:0000256" key="4">
    <source>
        <dbReference type="ARBA" id="ARBA00022475"/>
    </source>
</evidence>
<keyword evidence="4" id="KW-1003">Cell membrane</keyword>
<evidence type="ECO:0000256" key="5">
    <source>
        <dbReference type="ARBA" id="ARBA00022692"/>
    </source>
</evidence>
<comment type="similarity">
    <text evidence="2">Belongs to the CPA3 antiporters (TC 2.A.63) subunit E family.</text>
</comment>
<evidence type="ECO:0000313" key="10">
    <source>
        <dbReference type="Proteomes" id="UP000027946"/>
    </source>
</evidence>
<keyword evidence="5 8" id="KW-0812">Transmembrane</keyword>
<sequence length="157" mass="17459">MKWETMRLSMALFIFYMLLTADTSAVNMVSGALVSAAISSVSTNVFFKSERPTRIPNIFTLCVYTVFLIFEIYKSSFLYMARIIKNDTHPVVVKVRLRTSNPFIVAAVANSITLTPGTIAIDANENTLMVLTSDGKKMPSDIQSGIKKSFEDRLGGW</sequence>
<dbReference type="GO" id="GO:0005886">
    <property type="term" value="C:plasma membrane"/>
    <property type="evidence" value="ECO:0007669"/>
    <property type="project" value="UniProtKB-SubCell"/>
</dbReference>
<gene>
    <name evidence="9" type="ORF">CLIT_4c00150</name>
</gene>
<dbReference type="PANTHER" id="PTHR34584:SF1">
    <property type="entry name" value="NA(+)_H(+) ANTIPORTER SUBUNIT E1"/>
    <property type="match status" value="1"/>
</dbReference>
<feature type="transmembrane region" description="Helical" evidence="8">
    <location>
        <begin position="55"/>
        <end position="73"/>
    </location>
</feature>
<name>A0A069RHC8_PEPLI</name>
<keyword evidence="7 8" id="KW-0472">Membrane</keyword>
<dbReference type="GO" id="GO:0008324">
    <property type="term" value="F:monoatomic cation transmembrane transporter activity"/>
    <property type="evidence" value="ECO:0007669"/>
    <property type="project" value="InterPro"/>
</dbReference>
<evidence type="ECO:0000313" key="9">
    <source>
        <dbReference type="EMBL" id="KDR96178.1"/>
    </source>
</evidence>
<dbReference type="PANTHER" id="PTHR34584">
    <property type="entry name" value="NA(+)/H(+) ANTIPORTER SUBUNIT E1"/>
    <property type="match status" value="1"/>
</dbReference>